<dbReference type="EMBL" id="NIOF01000004">
    <property type="protein sequence ID" value="OWQ91035.1"/>
    <property type="molecule type" value="Genomic_DNA"/>
</dbReference>
<dbReference type="AlphaFoldDB" id="A0A246JEG4"/>
<gene>
    <name evidence="1" type="primary">trbC</name>
    <name evidence="1" type="ORF">CDN99_12620</name>
</gene>
<accession>A0A246JEG4</accession>
<reference evidence="1 2" key="1">
    <citation type="journal article" date="2008" name="Int. J. Syst. Evol. Microbiol.">
        <title>Description of Roseateles aquatilis sp. nov. and Roseateles terrae sp. nov., in the class Betaproteobacteria, and emended description of the genus Roseateles.</title>
        <authorList>
            <person name="Gomila M."/>
            <person name="Bowien B."/>
            <person name="Falsen E."/>
            <person name="Moore E.R."/>
            <person name="Lalucat J."/>
        </authorList>
    </citation>
    <scope>NUCLEOTIDE SEQUENCE [LARGE SCALE GENOMIC DNA]</scope>
    <source>
        <strain evidence="1 2">CCUG 48205</strain>
    </source>
</reference>
<comment type="caution">
    <text evidence="1">The sequence shown here is derived from an EMBL/GenBank/DDBJ whole genome shotgun (WGS) entry which is preliminary data.</text>
</comment>
<sequence length="201" mass="21178">MEAAARKHRMPADAELARVPIQGTLRIDALPQPATRRPVDLGAIAKGYEAMTSPGSTGALASGPALLVFVSFSMPEPALSRLVDQAARAGATMVLRGFVGGSLQQTVQRTQQLIGQRQVGFQIDPQAFDRFSVTATPTFVLLRAGAVPAPCAAGTCFPASGYVSTVGDVSVDYALEFIKRGAPGFKQEADSFLLKMKGGRR</sequence>
<organism evidence="1 2">
    <name type="scientific">Roseateles aquatilis</name>
    <dbReference type="NCBI Taxonomy" id="431061"/>
    <lineage>
        <taxon>Bacteria</taxon>
        <taxon>Pseudomonadati</taxon>
        <taxon>Pseudomonadota</taxon>
        <taxon>Betaproteobacteria</taxon>
        <taxon>Burkholderiales</taxon>
        <taxon>Sphaerotilaceae</taxon>
        <taxon>Roseateles</taxon>
    </lineage>
</organism>
<dbReference type="InterPro" id="IPR014113">
    <property type="entry name" value="T4SS_TrbC_subgr"/>
</dbReference>
<dbReference type="OrthoDB" id="8557871at2"/>
<proteinExistence type="predicted"/>
<protein>
    <submittedName>
        <fullName evidence="1">Type-F conjugative transfer system pilin assembly protein TrbC</fullName>
    </submittedName>
</protein>
<evidence type="ECO:0000313" key="2">
    <source>
        <dbReference type="Proteomes" id="UP000197468"/>
    </source>
</evidence>
<name>A0A246JEG4_9BURK</name>
<dbReference type="Proteomes" id="UP000197468">
    <property type="component" value="Unassembled WGS sequence"/>
</dbReference>
<dbReference type="InterPro" id="IPR019106">
    <property type="entry name" value="T4SS_TrbC"/>
</dbReference>
<evidence type="ECO:0000313" key="1">
    <source>
        <dbReference type="EMBL" id="OWQ91035.1"/>
    </source>
</evidence>
<dbReference type="NCBIfam" id="TIGR02742">
    <property type="entry name" value="TrbC_Ftype"/>
    <property type="match status" value="1"/>
</dbReference>
<dbReference type="Pfam" id="PF09673">
    <property type="entry name" value="TrbC_Ftype"/>
    <property type="match status" value="1"/>
</dbReference>
<keyword evidence="2" id="KW-1185">Reference proteome</keyword>